<feature type="transmembrane region" description="Helical" evidence="2">
    <location>
        <begin position="454"/>
        <end position="472"/>
    </location>
</feature>
<dbReference type="InterPro" id="IPR002110">
    <property type="entry name" value="Ankyrin_rpt"/>
</dbReference>
<reference evidence="4 6" key="1">
    <citation type="journal article" date="2011" name="Nature">
        <title>The Medicago genome provides insight into the evolution of rhizobial symbioses.</title>
        <authorList>
            <person name="Young N.D."/>
            <person name="Debelle F."/>
            <person name="Oldroyd G.E."/>
            <person name="Geurts R."/>
            <person name="Cannon S.B."/>
            <person name="Udvardi M.K."/>
            <person name="Benedito V.A."/>
            <person name="Mayer K.F."/>
            <person name="Gouzy J."/>
            <person name="Schoof H."/>
            <person name="Van de Peer Y."/>
            <person name="Proost S."/>
            <person name="Cook D.R."/>
            <person name="Meyers B.C."/>
            <person name="Spannagl M."/>
            <person name="Cheung F."/>
            <person name="De Mita S."/>
            <person name="Krishnakumar V."/>
            <person name="Gundlach H."/>
            <person name="Zhou S."/>
            <person name="Mudge J."/>
            <person name="Bharti A.K."/>
            <person name="Murray J.D."/>
            <person name="Naoumkina M.A."/>
            <person name="Rosen B."/>
            <person name="Silverstein K.A."/>
            <person name="Tang H."/>
            <person name="Rombauts S."/>
            <person name="Zhao P.X."/>
            <person name="Zhou P."/>
            <person name="Barbe V."/>
            <person name="Bardou P."/>
            <person name="Bechner M."/>
            <person name="Bellec A."/>
            <person name="Berger A."/>
            <person name="Berges H."/>
            <person name="Bidwell S."/>
            <person name="Bisseling T."/>
            <person name="Choisne N."/>
            <person name="Couloux A."/>
            <person name="Denny R."/>
            <person name="Deshpande S."/>
            <person name="Dai X."/>
            <person name="Doyle J.J."/>
            <person name="Dudez A.M."/>
            <person name="Farmer A.D."/>
            <person name="Fouteau S."/>
            <person name="Franken C."/>
            <person name="Gibelin C."/>
            <person name="Gish J."/>
            <person name="Goldstein S."/>
            <person name="Gonzalez A.J."/>
            <person name="Green P.J."/>
            <person name="Hallab A."/>
            <person name="Hartog M."/>
            <person name="Hua A."/>
            <person name="Humphray S.J."/>
            <person name="Jeong D.H."/>
            <person name="Jing Y."/>
            <person name="Jocker A."/>
            <person name="Kenton S.M."/>
            <person name="Kim D.J."/>
            <person name="Klee K."/>
            <person name="Lai H."/>
            <person name="Lang C."/>
            <person name="Lin S."/>
            <person name="Macmil S.L."/>
            <person name="Magdelenat G."/>
            <person name="Matthews L."/>
            <person name="McCorrison J."/>
            <person name="Monaghan E.L."/>
            <person name="Mun J.H."/>
            <person name="Najar F.Z."/>
            <person name="Nicholson C."/>
            <person name="Noirot C."/>
            <person name="O'Bleness M."/>
            <person name="Paule C.R."/>
            <person name="Poulain J."/>
            <person name="Prion F."/>
            <person name="Qin B."/>
            <person name="Qu C."/>
            <person name="Retzel E.F."/>
            <person name="Riddle C."/>
            <person name="Sallet E."/>
            <person name="Samain S."/>
            <person name="Samson N."/>
            <person name="Sanders I."/>
            <person name="Saurat O."/>
            <person name="Scarpelli C."/>
            <person name="Schiex T."/>
            <person name="Segurens B."/>
            <person name="Severin A.J."/>
            <person name="Sherrier D.J."/>
            <person name="Shi R."/>
            <person name="Sims S."/>
            <person name="Singer S.R."/>
            <person name="Sinharoy S."/>
            <person name="Sterck L."/>
            <person name="Viollet A."/>
            <person name="Wang B.B."/>
            <person name="Wang K."/>
            <person name="Wang M."/>
            <person name="Wang X."/>
            <person name="Warfsmann J."/>
            <person name="Weissenbach J."/>
            <person name="White D.D."/>
            <person name="White J.D."/>
            <person name="Wiley G.B."/>
            <person name="Wincker P."/>
            <person name="Xing Y."/>
            <person name="Yang L."/>
            <person name="Yao Z."/>
            <person name="Ying F."/>
            <person name="Zhai J."/>
            <person name="Zhou L."/>
            <person name="Zuber A."/>
            <person name="Denarie J."/>
            <person name="Dixon R.A."/>
            <person name="May G.D."/>
            <person name="Schwartz D.C."/>
            <person name="Rogers J."/>
            <person name="Quetier F."/>
            <person name="Town C.D."/>
            <person name="Roe B.A."/>
        </authorList>
    </citation>
    <scope>NUCLEOTIDE SEQUENCE [LARGE SCALE GENOMIC DNA]</scope>
    <source>
        <strain evidence="4">A17</strain>
        <strain evidence="5 6">cv. Jemalong A17</strain>
    </source>
</reference>
<accession>A0A072UV77</accession>
<keyword evidence="2" id="KW-0472">Membrane</keyword>
<dbReference type="STRING" id="3880.A0A072UV77"/>
<gene>
    <name evidence="5" type="primary">25490640</name>
    <name evidence="4" type="ordered locus">MTR_3g452020</name>
</gene>
<evidence type="ECO:0000313" key="6">
    <source>
        <dbReference type="Proteomes" id="UP000002051"/>
    </source>
</evidence>
<dbReference type="Gene3D" id="1.25.40.20">
    <property type="entry name" value="Ankyrin repeat-containing domain"/>
    <property type="match status" value="1"/>
</dbReference>
<comment type="subcellular location">
    <subcellularLocation>
        <location evidence="1">Cell membrane</location>
        <topology evidence="1">Peripheral membrane protein</topology>
        <orientation evidence="1">Cytoplasmic side</orientation>
    </subcellularLocation>
</comment>
<evidence type="ECO:0000256" key="1">
    <source>
        <dbReference type="ARBA" id="ARBA00004413"/>
    </source>
</evidence>
<dbReference type="InterPro" id="IPR036770">
    <property type="entry name" value="Ankyrin_rpt-contain_sf"/>
</dbReference>
<dbReference type="HOGENOM" id="CLU_016885_3_0_1"/>
<feature type="domain" description="PGG" evidence="3">
    <location>
        <begin position="446"/>
        <end position="558"/>
    </location>
</feature>
<dbReference type="EMBL" id="CM001219">
    <property type="protein sequence ID" value="KEH33744.1"/>
    <property type="molecule type" value="Genomic_DNA"/>
</dbReference>
<evidence type="ECO:0000313" key="4">
    <source>
        <dbReference type="EMBL" id="KEH33744.1"/>
    </source>
</evidence>
<dbReference type="KEGG" id="mtr:25490640"/>
<dbReference type="Pfam" id="PF13962">
    <property type="entry name" value="PGG"/>
    <property type="match status" value="1"/>
</dbReference>
<evidence type="ECO:0000313" key="5">
    <source>
        <dbReference type="EnsemblPlants" id="KEH33744"/>
    </source>
</evidence>
<dbReference type="Proteomes" id="UP000002051">
    <property type="component" value="Chromosome 3"/>
</dbReference>
<dbReference type="EnsemblPlants" id="KEH33744">
    <property type="protein sequence ID" value="KEH33744"/>
    <property type="gene ID" value="MTR_3g452020"/>
</dbReference>
<keyword evidence="6" id="KW-1185">Reference proteome</keyword>
<reference evidence="4 6" key="2">
    <citation type="journal article" date="2014" name="BMC Genomics">
        <title>An improved genome release (version Mt4.0) for the model legume Medicago truncatula.</title>
        <authorList>
            <person name="Tang H."/>
            <person name="Krishnakumar V."/>
            <person name="Bidwell S."/>
            <person name="Rosen B."/>
            <person name="Chan A."/>
            <person name="Zhou S."/>
            <person name="Gentzbittel L."/>
            <person name="Childs K.L."/>
            <person name="Yandell M."/>
            <person name="Gundlach H."/>
            <person name="Mayer K.F."/>
            <person name="Schwartz D.C."/>
            <person name="Town C.D."/>
        </authorList>
    </citation>
    <scope>GENOME REANNOTATION</scope>
    <source>
        <strain evidence="4">A17</strain>
        <strain evidence="5 6">cv. Jemalong A17</strain>
    </source>
</reference>
<sequence length="603" mass="67249">MASAYAESSPLISSDHVKAAVTEFARGFNHSYYLPLHLAILKGDWKSTRAFLDNDPSALTAKVTVNGRTALHVAAVGTQWKIVEKLMKNMPTNILTELDFMGCTCLHYVAMSEKVNDEKKLVAKNTSVTQVTDFKGFTPLIYSLTSTRHRDMVWYLLTNTTDERPGCPFSGPSASQLVALLTASGFHDITMHLLQRYPGLATISDSNGSIILNVLSKLPSHFPSGNTYVPPTIFFYKHAPVELELLPNDPHSGKIISNLLQHFFAHWKSIRDAKLTHLSAVRLTEFVFSQASAMNDYQFYESFVSADIIFNATSSGIVEILSICFQFFPELVWTHIPNEGYLIQIAIKNRQEKVIRLLSEMPIICKLLVLAIDESNNTTSHLAARVCSNNKSTLGAALQVERDSQWLQEVEKLNHPFHKVVKNKNGKTAREVFIEEHKPMVEEGNNWIRDRSNGCMLVATLIATITFAAAITVPGGNNQEKGIPIFLLHKKFTVFIVSDAIAFYCSMASLMNLLPETKGPINEEGIQTELVIRLKLGLYYLLIALVATTIAFAAALSMLLEKRFKFSIVYISSLACLPLHYATSVLYPNLRRIKLLQSIAAFV</sequence>
<dbReference type="PANTHER" id="PTHR24177">
    <property type="entry name" value="CASKIN"/>
    <property type="match status" value="1"/>
</dbReference>
<dbReference type="SUPFAM" id="SSF48403">
    <property type="entry name" value="Ankyrin repeat"/>
    <property type="match status" value="1"/>
</dbReference>
<evidence type="ECO:0000256" key="2">
    <source>
        <dbReference type="SAM" id="Phobius"/>
    </source>
</evidence>
<dbReference type="AlphaFoldDB" id="A0A072UV77"/>
<keyword evidence="2" id="KW-1133">Transmembrane helix</keyword>
<dbReference type="GO" id="GO:0005886">
    <property type="term" value="C:plasma membrane"/>
    <property type="evidence" value="ECO:0007669"/>
    <property type="project" value="UniProtKB-SubCell"/>
</dbReference>
<dbReference type="SMART" id="SM00248">
    <property type="entry name" value="ANK"/>
    <property type="match status" value="4"/>
</dbReference>
<name>A0A072UV77_MEDTR</name>
<dbReference type="InterPro" id="IPR026961">
    <property type="entry name" value="PGG_dom"/>
</dbReference>
<protein>
    <submittedName>
        <fullName evidence="4">Ankyrin repeat plant-like protein</fullName>
    </submittedName>
</protein>
<proteinExistence type="predicted"/>
<reference evidence="5" key="3">
    <citation type="submission" date="2015-04" db="UniProtKB">
        <authorList>
            <consortium name="EnsemblPlants"/>
        </authorList>
    </citation>
    <scope>IDENTIFICATION</scope>
    <source>
        <strain evidence="5">cv. Jemalong A17</strain>
    </source>
</reference>
<organism evidence="4 6">
    <name type="scientific">Medicago truncatula</name>
    <name type="common">Barrel medic</name>
    <name type="synonym">Medicago tribuloides</name>
    <dbReference type="NCBI Taxonomy" id="3880"/>
    <lineage>
        <taxon>Eukaryota</taxon>
        <taxon>Viridiplantae</taxon>
        <taxon>Streptophyta</taxon>
        <taxon>Embryophyta</taxon>
        <taxon>Tracheophyta</taxon>
        <taxon>Spermatophyta</taxon>
        <taxon>Magnoliopsida</taxon>
        <taxon>eudicotyledons</taxon>
        <taxon>Gunneridae</taxon>
        <taxon>Pentapetalae</taxon>
        <taxon>rosids</taxon>
        <taxon>fabids</taxon>
        <taxon>Fabales</taxon>
        <taxon>Fabaceae</taxon>
        <taxon>Papilionoideae</taxon>
        <taxon>50 kb inversion clade</taxon>
        <taxon>NPAAA clade</taxon>
        <taxon>Hologalegina</taxon>
        <taxon>IRL clade</taxon>
        <taxon>Trifolieae</taxon>
        <taxon>Medicago</taxon>
    </lineage>
</organism>
<feature type="transmembrane region" description="Helical" evidence="2">
    <location>
        <begin position="566"/>
        <end position="587"/>
    </location>
</feature>
<dbReference type="GO" id="GO:0016020">
    <property type="term" value="C:membrane"/>
    <property type="evidence" value="ECO:0000318"/>
    <property type="project" value="GO_Central"/>
</dbReference>
<evidence type="ECO:0000259" key="3">
    <source>
        <dbReference type="Pfam" id="PF13962"/>
    </source>
</evidence>
<dbReference type="PANTHER" id="PTHR24177:SF365">
    <property type="entry name" value="ANKYRIN REPEAT-CONTAINING PROTEIN NPR4-LIKE ISOFORM X1"/>
    <property type="match status" value="1"/>
</dbReference>
<feature type="transmembrane region" description="Helical" evidence="2">
    <location>
        <begin position="492"/>
        <end position="515"/>
    </location>
</feature>
<dbReference type="ExpressionAtlas" id="A0A072UV77">
    <property type="expression patterns" value="differential"/>
</dbReference>
<dbReference type="OrthoDB" id="1921232at2759"/>
<feature type="transmembrane region" description="Helical" evidence="2">
    <location>
        <begin position="536"/>
        <end position="560"/>
    </location>
</feature>
<keyword evidence="2" id="KW-0812">Transmembrane</keyword>